<sequence>MARRRYLVAYDIREPKRLRNVHSAMKAFGYPLQYSVFVCDLDSMEKISLREAMGMRMNQREDSLLLVDLGEPAARGTDCFEFMGVAPELPRGGPTIV</sequence>
<feature type="binding site" evidence="9">
    <location>
        <position position="11"/>
    </location>
    <ligand>
        <name>Mg(2+)</name>
        <dbReference type="ChEBI" id="CHEBI:18420"/>
        <note>catalytic</note>
    </ligand>
</feature>
<dbReference type="InterPro" id="IPR021127">
    <property type="entry name" value="CRISPR_associated_Cas2"/>
</dbReference>
<dbReference type="EC" id="3.1.-.-" evidence="9"/>
<evidence type="ECO:0000256" key="2">
    <source>
        <dbReference type="ARBA" id="ARBA00009959"/>
    </source>
</evidence>
<gene>
    <name evidence="9 10" type="primary">cas2</name>
    <name evidence="10" type="ORF">DLM65_07420</name>
</gene>
<dbReference type="PANTHER" id="PTHR34405:SF3">
    <property type="entry name" value="CRISPR-ASSOCIATED ENDORIBONUCLEASE CAS2 3"/>
    <property type="match status" value="1"/>
</dbReference>
<comment type="function">
    <text evidence="9">CRISPR (clustered regularly interspaced short palindromic repeat), is an adaptive immune system that provides protection against mobile genetic elements (viruses, transposable elements and conjugative plasmids). CRISPR clusters contain sequences complementary to antecedent mobile elements and target invading nucleic acids. CRISPR clusters are transcribed and processed into CRISPR RNA (crRNA). Functions as a ssRNA-specific endoribonuclease. Involved in the integration of spacer DNA into the CRISPR cassette.</text>
</comment>
<comment type="subunit">
    <text evidence="9">Homodimer, forms a heterotetramer with a Cas1 homodimer.</text>
</comment>
<comment type="caution">
    <text evidence="10">The sequence shown here is derived from an EMBL/GenBank/DDBJ whole genome shotgun (WGS) entry which is preliminary data.</text>
</comment>
<dbReference type="GO" id="GO:0043571">
    <property type="term" value="P:maintenance of CRISPR repeat elements"/>
    <property type="evidence" value="ECO:0007669"/>
    <property type="project" value="UniProtKB-UniRule"/>
</dbReference>
<reference evidence="10 11" key="1">
    <citation type="journal article" date="2017" name="Nature">
        <title>Atmospheric trace gases support primary production in Antarctic desert surface soil.</title>
        <authorList>
            <person name="Ji M."/>
            <person name="Greening C."/>
            <person name="Vanwonterghem I."/>
            <person name="Carere C.R."/>
            <person name="Bay S.K."/>
            <person name="Steen J.A."/>
            <person name="Montgomery K."/>
            <person name="Lines T."/>
            <person name="Beardall J."/>
            <person name="van Dorst J."/>
            <person name="Snape I."/>
            <person name="Stott M.B."/>
            <person name="Hugenholtz P."/>
            <person name="Ferrari B.C."/>
        </authorList>
    </citation>
    <scope>NUCLEOTIDE SEQUENCE [LARGE SCALE GENOMIC DNA]</scope>
    <source>
        <strain evidence="10">RRmetagenome_bin12</strain>
    </source>
</reference>
<dbReference type="CDD" id="cd09725">
    <property type="entry name" value="Cas2_I_II_III"/>
    <property type="match status" value="1"/>
</dbReference>
<keyword evidence="3 9" id="KW-0540">Nuclease</keyword>
<protein>
    <recommendedName>
        <fullName evidence="9">CRISPR-associated endoribonuclease Cas2</fullName>
        <ecNumber evidence="9">3.1.-.-</ecNumber>
    </recommendedName>
</protein>
<dbReference type="Gene3D" id="3.30.70.240">
    <property type="match status" value="1"/>
</dbReference>
<name>A0A2W6ASH3_9BACT</name>
<dbReference type="Proteomes" id="UP000248724">
    <property type="component" value="Unassembled WGS sequence"/>
</dbReference>
<keyword evidence="5 9" id="KW-0255">Endonuclease</keyword>
<evidence type="ECO:0000313" key="11">
    <source>
        <dbReference type="Proteomes" id="UP000248724"/>
    </source>
</evidence>
<dbReference type="InterPro" id="IPR019199">
    <property type="entry name" value="Virulence_VapD/CRISPR_Cas2"/>
</dbReference>
<evidence type="ECO:0000256" key="5">
    <source>
        <dbReference type="ARBA" id="ARBA00022759"/>
    </source>
</evidence>
<evidence type="ECO:0000256" key="6">
    <source>
        <dbReference type="ARBA" id="ARBA00022801"/>
    </source>
</evidence>
<dbReference type="SUPFAM" id="SSF143430">
    <property type="entry name" value="TTP0101/SSO1404-like"/>
    <property type="match status" value="1"/>
</dbReference>
<keyword evidence="6 9" id="KW-0378">Hydrolase</keyword>
<dbReference type="GO" id="GO:0046872">
    <property type="term" value="F:metal ion binding"/>
    <property type="evidence" value="ECO:0007669"/>
    <property type="project" value="UniProtKB-UniRule"/>
</dbReference>
<keyword evidence="4 9" id="KW-0479">Metal-binding</keyword>
<organism evidence="10 11">
    <name type="scientific">Candidatus Aeolococcus gillhamiae</name>
    <dbReference type="NCBI Taxonomy" id="3127015"/>
    <lineage>
        <taxon>Bacteria</taxon>
        <taxon>Bacillati</taxon>
        <taxon>Candidatus Dormiibacterota</taxon>
        <taxon>Candidatus Dormibacteria</taxon>
        <taxon>Candidatus Aeolococcales</taxon>
        <taxon>Candidatus Aeolococcaceae</taxon>
        <taxon>Candidatus Aeolococcus</taxon>
    </lineage>
</organism>
<dbReference type="HAMAP" id="MF_01471">
    <property type="entry name" value="Cas2"/>
    <property type="match status" value="1"/>
</dbReference>
<evidence type="ECO:0000256" key="9">
    <source>
        <dbReference type="HAMAP-Rule" id="MF_01471"/>
    </source>
</evidence>
<dbReference type="NCBIfam" id="TIGR01573">
    <property type="entry name" value="cas2"/>
    <property type="match status" value="1"/>
</dbReference>
<dbReference type="EMBL" id="QHBU01000136">
    <property type="protein sequence ID" value="PZR80771.1"/>
    <property type="molecule type" value="Genomic_DNA"/>
</dbReference>
<dbReference type="GO" id="GO:0051607">
    <property type="term" value="P:defense response to virus"/>
    <property type="evidence" value="ECO:0007669"/>
    <property type="project" value="UniProtKB-UniRule"/>
</dbReference>
<accession>A0A2W6ASH3</accession>
<evidence type="ECO:0000256" key="3">
    <source>
        <dbReference type="ARBA" id="ARBA00022722"/>
    </source>
</evidence>
<comment type="similarity">
    <text evidence="2 9">Belongs to the CRISPR-associated endoribonuclease Cas2 protein family.</text>
</comment>
<comment type="cofactor">
    <cofactor evidence="1 9">
        <name>Mg(2+)</name>
        <dbReference type="ChEBI" id="CHEBI:18420"/>
    </cofactor>
</comment>
<evidence type="ECO:0000256" key="7">
    <source>
        <dbReference type="ARBA" id="ARBA00022842"/>
    </source>
</evidence>
<evidence type="ECO:0000256" key="1">
    <source>
        <dbReference type="ARBA" id="ARBA00001946"/>
    </source>
</evidence>
<keyword evidence="8 9" id="KW-0051">Antiviral defense</keyword>
<evidence type="ECO:0000256" key="8">
    <source>
        <dbReference type="ARBA" id="ARBA00023118"/>
    </source>
</evidence>
<dbReference type="AlphaFoldDB" id="A0A2W6ASH3"/>
<evidence type="ECO:0000256" key="4">
    <source>
        <dbReference type="ARBA" id="ARBA00022723"/>
    </source>
</evidence>
<keyword evidence="7 9" id="KW-0460">Magnesium</keyword>
<dbReference type="GO" id="GO:0016787">
    <property type="term" value="F:hydrolase activity"/>
    <property type="evidence" value="ECO:0007669"/>
    <property type="project" value="UniProtKB-KW"/>
</dbReference>
<evidence type="ECO:0000313" key="10">
    <source>
        <dbReference type="EMBL" id="PZR80771.1"/>
    </source>
</evidence>
<dbReference type="PANTHER" id="PTHR34405">
    <property type="entry name" value="CRISPR-ASSOCIATED ENDORIBONUCLEASE CAS2"/>
    <property type="match status" value="1"/>
</dbReference>
<dbReference type="Pfam" id="PF09827">
    <property type="entry name" value="CRISPR_Cas2"/>
    <property type="match status" value="1"/>
</dbReference>
<dbReference type="GO" id="GO:0004521">
    <property type="term" value="F:RNA endonuclease activity"/>
    <property type="evidence" value="ECO:0007669"/>
    <property type="project" value="InterPro"/>
</dbReference>
<proteinExistence type="inferred from homology"/>